<keyword evidence="2" id="KW-1185">Reference proteome</keyword>
<name>H8K6K0_RICAC</name>
<reference evidence="2" key="1">
    <citation type="submission" date="2012-02" db="EMBL/GenBank/DDBJ databases">
        <title>Complete genome sequence of Rickettsia australis strain Cutlack.</title>
        <authorList>
            <person name="Johnson S.L."/>
            <person name="Munk A.C."/>
            <person name="Han S."/>
            <person name="Bruce D.C."/>
            <person name="Dasch G.A."/>
        </authorList>
    </citation>
    <scope>NUCLEOTIDE SEQUENCE [LARGE SCALE GENOMIC DNA]</scope>
    <source>
        <strain evidence="2">Cutlack</strain>
    </source>
</reference>
<evidence type="ECO:0000313" key="2">
    <source>
        <dbReference type="Proteomes" id="UP000007589"/>
    </source>
</evidence>
<organism evidence="1 2">
    <name type="scientific">Rickettsia australis (strain Cutlack)</name>
    <dbReference type="NCBI Taxonomy" id="1105110"/>
    <lineage>
        <taxon>Bacteria</taxon>
        <taxon>Pseudomonadati</taxon>
        <taxon>Pseudomonadota</taxon>
        <taxon>Alphaproteobacteria</taxon>
        <taxon>Rickettsiales</taxon>
        <taxon>Rickettsiaceae</taxon>
        <taxon>Rickettsieae</taxon>
        <taxon>Rickettsia</taxon>
        <taxon>spotted fever group</taxon>
    </lineage>
</organism>
<protein>
    <submittedName>
        <fullName evidence="1">Uncharacterized protein</fullName>
    </submittedName>
</protein>
<dbReference type="Proteomes" id="UP000007589">
    <property type="component" value="Chromosome"/>
</dbReference>
<accession>H8K6K0</accession>
<dbReference type="STRING" id="1105110.MC5_02645"/>
<evidence type="ECO:0000313" key="1">
    <source>
        <dbReference type="EMBL" id="AFC70893.1"/>
    </source>
</evidence>
<dbReference type="AlphaFoldDB" id="H8K6K0"/>
<dbReference type="HOGENOM" id="CLU_3316109_0_0_5"/>
<proteinExistence type="predicted"/>
<dbReference type="EMBL" id="CP003338">
    <property type="protein sequence ID" value="AFC70893.1"/>
    <property type="molecule type" value="Genomic_DNA"/>
</dbReference>
<gene>
    <name evidence="1" type="ordered locus">MC5_02645</name>
</gene>
<sequence length="39" mass="4493">MVDCKDDKIVFPVDKGQEYTNILKEKIGEEEFEGLMVSD</sequence>
<dbReference type="KEGG" id="rau:MC5_02645"/>